<accession>A0A2W5HQW7</accession>
<organism evidence="2 3">
    <name type="scientific">Micavibrio aeruginosavorus</name>
    <dbReference type="NCBI Taxonomy" id="349221"/>
    <lineage>
        <taxon>Bacteria</taxon>
        <taxon>Pseudomonadati</taxon>
        <taxon>Bdellovibrionota</taxon>
        <taxon>Bdellovibrionia</taxon>
        <taxon>Bdellovibrionales</taxon>
        <taxon>Pseudobdellovibrionaceae</taxon>
        <taxon>Micavibrio</taxon>
    </lineage>
</organism>
<feature type="domain" description="AMP-binding enzyme C-terminal" evidence="1">
    <location>
        <begin position="100"/>
        <end position="170"/>
    </location>
</feature>
<dbReference type="Gene3D" id="3.30.300.30">
    <property type="match status" value="1"/>
</dbReference>
<dbReference type="EMBL" id="QFOT01000037">
    <property type="protein sequence ID" value="PZP56119.1"/>
    <property type="molecule type" value="Genomic_DNA"/>
</dbReference>
<gene>
    <name evidence="2" type="ORF">DI586_04800</name>
</gene>
<dbReference type="InterPro" id="IPR045851">
    <property type="entry name" value="AMP-bd_C_sf"/>
</dbReference>
<dbReference type="SUPFAM" id="SSF56801">
    <property type="entry name" value="Acetyl-CoA synthetase-like"/>
    <property type="match status" value="1"/>
</dbReference>
<sequence>MGYAMNAFDDTGKPIPPGAGSGEMVCTKPFPSMPVYFWNDEDGKRYHAAYFERFDNVWCHGDWIERTKHDGFIIHGRSDATLNPGGVRIGTAEIYRQVEQVPEVEESIAVGQTVHDDERIVLFVRLKDGKKLDDDLISRIKKQIKEGASPRHIPAKVIQVTDIPRTKSNKIVELAVREVIHGRPVKNIESLANPEALELYKGLPELNS</sequence>
<dbReference type="PANTHER" id="PTHR42921:SF1">
    <property type="entry name" value="ACETOACETYL-COA SYNTHETASE"/>
    <property type="match status" value="1"/>
</dbReference>
<evidence type="ECO:0000313" key="3">
    <source>
        <dbReference type="Proteomes" id="UP000249739"/>
    </source>
</evidence>
<evidence type="ECO:0000259" key="1">
    <source>
        <dbReference type="Pfam" id="PF13193"/>
    </source>
</evidence>
<reference evidence="2 3" key="1">
    <citation type="submission" date="2017-08" db="EMBL/GenBank/DDBJ databases">
        <title>Infants hospitalized years apart are colonized by the same room-sourced microbial strains.</title>
        <authorList>
            <person name="Brooks B."/>
            <person name="Olm M.R."/>
            <person name="Firek B.A."/>
            <person name="Baker R."/>
            <person name="Thomas B.C."/>
            <person name="Morowitz M.J."/>
            <person name="Banfield J.F."/>
        </authorList>
    </citation>
    <scope>NUCLEOTIDE SEQUENCE [LARGE SCALE GENOMIC DNA]</scope>
    <source>
        <strain evidence="2">S2_006_000_R2_64</strain>
    </source>
</reference>
<dbReference type="AlphaFoldDB" id="A0A2W5HQW7"/>
<name>A0A2W5HQW7_9BACT</name>
<dbReference type="GO" id="GO:0030729">
    <property type="term" value="F:acetoacetate-CoA ligase activity"/>
    <property type="evidence" value="ECO:0007669"/>
    <property type="project" value="TreeGrafter"/>
</dbReference>
<feature type="non-terminal residue" evidence="2">
    <location>
        <position position="1"/>
    </location>
</feature>
<dbReference type="Pfam" id="PF13193">
    <property type="entry name" value="AMP-binding_C"/>
    <property type="match status" value="1"/>
</dbReference>
<keyword evidence="2" id="KW-0436">Ligase</keyword>
<proteinExistence type="predicted"/>
<dbReference type="Proteomes" id="UP000249739">
    <property type="component" value="Unassembled WGS sequence"/>
</dbReference>
<dbReference type="Gene3D" id="3.40.50.12780">
    <property type="entry name" value="N-terminal domain of ligase-like"/>
    <property type="match status" value="1"/>
</dbReference>
<protein>
    <submittedName>
        <fullName evidence="2">Acetoacetate--CoA ligase</fullName>
    </submittedName>
</protein>
<dbReference type="PANTHER" id="PTHR42921">
    <property type="entry name" value="ACETOACETYL-COA SYNTHETASE"/>
    <property type="match status" value="1"/>
</dbReference>
<evidence type="ECO:0000313" key="2">
    <source>
        <dbReference type="EMBL" id="PZP56119.1"/>
    </source>
</evidence>
<comment type="caution">
    <text evidence="2">The sequence shown here is derived from an EMBL/GenBank/DDBJ whole genome shotgun (WGS) entry which is preliminary data.</text>
</comment>
<dbReference type="InterPro" id="IPR025110">
    <property type="entry name" value="AMP-bd_C"/>
</dbReference>
<dbReference type="InterPro" id="IPR042099">
    <property type="entry name" value="ANL_N_sf"/>
</dbReference>